<evidence type="ECO:0000256" key="1">
    <source>
        <dbReference type="SAM" id="Phobius"/>
    </source>
</evidence>
<keyword evidence="2" id="KW-0732">Signal</keyword>
<dbReference type="EMBL" id="GGFL01015323">
    <property type="protein sequence ID" value="MBW79501.1"/>
    <property type="molecule type" value="Transcribed_RNA"/>
</dbReference>
<keyword evidence="1" id="KW-0812">Transmembrane</keyword>
<protein>
    <recommendedName>
        <fullName evidence="4">Secreted protein</fullName>
    </recommendedName>
</protein>
<feature type="transmembrane region" description="Helical" evidence="1">
    <location>
        <begin position="141"/>
        <end position="163"/>
    </location>
</feature>
<feature type="chain" id="PRO_5014636918" description="Secreted protein" evidence="2">
    <location>
        <begin position="31"/>
        <end position="169"/>
    </location>
</feature>
<name>A0A2M4DPQ3_ANODA</name>
<reference evidence="3" key="1">
    <citation type="submission" date="2018-01" db="EMBL/GenBank/DDBJ databases">
        <title>An insight into the sialome of Amazonian anophelines.</title>
        <authorList>
            <person name="Ribeiro J.M."/>
            <person name="Scarpassa V."/>
            <person name="Calvo E."/>
        </authorList>
    </citation>
    <scope>NUCLEOTIDE SEQUENCE</scope>
</reference>
<evidence type="ECO:0000313" key="3">
    <source>
        <dbReference type="EMBL" id="MBW79501.1"/>
    </source>
</evidence>
<organism evidence="3">
    <name type="scientific">Anopheles darlingi</name>
    <name type="common">Mosquito</name>
    <dbReference type="NCBI Taxonomy" id="43151"/>
    <lineage>
        <taxon>Eukaryota</taxon>
        <taxon>Metazoa</taxon>
        <taxon>Ecdysozoa</taxon>
        <taxon>Arthropoda</taxon>
        <taxon>Hexapoda</taxon>
        <taxon>Insecta</taxon>
        <taxon>Pterygota</taxon>
        <taxon>Neoptera</taxon>
        <taxon>Endopterygota</taxon>
        <taxon>Diptera</taxon>
        <taxon>Nematocera</taxon>
        <taxon>Culicoidea</taxon>
        <taxon>Culicidae</taxon>
        <taxon>Anophelinae</taxon>
        <taxon>Anopheles</taxon>
    </lineage>
</organism>
<keyword evidence="1" id="KW-0472">Membrane</keyword>
<feature type="signal peptide" evidence="2">
    <location>
        <begin position="1"/>
        <end position="30"/>
    </location>
</feature>
<proteinExistence type="predicted"/>
<accession>A0A2M4DPQ3</accession>
<evidence type="ECO:0000256" key="2">
    <source>
        <dbReference type="SAM" id="SignalP"/>
    </source>
</evidence>
<keyword evidence="1" id="KW-1133">Transmembrane helix</keyword>
<dbReference type="AlphaFoldDB" id="A0A2M4DPQ3"/>
<evidence type="ECO:0008006" key="4">
    <source>
        <dbReference type="Google" id="ProtNLM"/>
    </source>
</evidence>
<sequence>MAKHPARLQFAGTREVNFVLLLLMLPPFLAVRHDDGEPIEQPVTDRRQLLRFTFVHLHHTASSSSCSSSVACRAGLFRWFVAVGNGAAIAATADAAAAVAAAATGRFVEHLVVASNFMFVLGEPATSATVSRLVLTRCLRWLLALVRGVLNVLVVLVVVLDLFGRERVL</sequence>